<evidence type="ECO:0000256" key="8">
    <source>
        <dbReference type="SAM" id="MobiDB-lite"/>
    </source>
</evidence>
<evidence type="ECO:0000259" key="9">
    <source>
        <dbReference type="PROSITE" id="PS50157"/>
    </source>
</evidence>
<feature type="compositionally biased region" description="Low complexity" evidence="8">
    <location>
        <begin position="75"/>
        <end position="85"/>
    </location>
</feature>
<dbReference type="Pfam" id="PF00096">
    <property type="entry name" value="zf-C2H2"/>
    <property type="match status" value="2"/>
</dbReference>
<feature type="region of interest" description="Disordered" evidence="8">
    <location>
        <begin position="189"/>
        <end position="232"/>
    </location>
</feature>
<name>A0A8H4II41_9PEZI</name>
<dbReference type="GO" id="GO:0006351">
    <property type="term" value="P:DNA-templated transcription"/>
    <property type="evidence" value="ECO:0007669"/>
    <property type="project" value="InterPro"/>
</dbReference>
<dbReference type="InterPro" id="IPR007219">
    <property type="entry name" value="XnlR_reg_dom"/>
</dbReference>
<evidence type="ECO:0000313" key="10">
    <source>
        <dbReference type="EMBL" id="KAF4301470.1"/>
    </source>
</evidence>
<reference evidence="10 12" key="1">
    <citation type="submission" date="2020-04" db="EMBL/GenBank/DDBJ databases">
        <title>Genome Assembly and Annotation of Botryosphaeria dothidea sdau 11-99, a Latent Pathogen of Apple Fruit Ring Rot in China.</title>
        <authorList>
            <person name="Yu C."/>
            <person name="Diao Y."/>
            <person name="Lu Q."/>
            <person name="Zhao J."/>
            <person name="Cui S."/>
            <person name="Peng C."/>
            <person name="He B."/>
            <person name="Liu H."/>
        </authorList>
    </citation>
    <scope>NUCLEOTIDE SEQUENCE [LARGE SCALE GENOMIC DNA]</scope>
    <source>
        <strain evidence="10">Sdau11-99</strain>
        <strain evidence="12">sdau11-99</strain>
    </source>
</reference>
<keyword evidence="2" id="KW-0479">Metal-binding</keyword>
<feature type="region of interest" description="Disordered" evidence="8">
    <location>
        <begin position="1"/>
        <end position="139"/>
    </location>
</feature>
<dbReference type="GO" id="GO:0008270">
    <property type="term" value="F:zinc ion binding"/>
    <property type="evidence" value="ECO:0007669"/>
    <property type="project" value="UniProtKB-KW"/>
</dbReference>
<keyword evidence="12" id="KW-1185">Reference proteome</keyword>
<dbReference type="GO" id="GO:0000978">
    <property type="term" value="F:RNA polymerase II cis-regulatory region sequence-specific DNA binding"/>
    <property type="evidence" value="ECO:0007669"/>
    <property type="project" value="InterPro"/>
</dbReference>
<keyword evidence="6" id="KW-0539">Nucleus</keyword>
<dbReference type="AlphaFoldDB" id="A0A8H4II41"/>
<dbReference type="Pfam" id="PF04082">
    <property type="entry name" value="Fungal_trans"/>
    <property type="match status" value="1"/>
</dbReference>
<evidence type="ECO:0000256" key="7">
    <source>
        <dbReference type="PROSITE-ProRule" id="PRU00042"/>
    </source>
</evidence>
<keyword evidence="5" id="KW-0862">Zinc</keyword>
<dbReference type="PROSITE" id="PS00028">
    <property type="entry name" value="ZINC_FINGER_C2H2_1"/>
    <property type="match status" value="2"/>
</dbReference>
<dbReference type="PROSITE" id="PS50157">
    <property type="entry name" value="ZINC_FINGER_C2H2_2"/>
    <property type="match status" value="2"/>
</dbReference>
<evidence type="ECO:0000256" key="1">
    <source>
        <dbReference type="ARBA" id="ARBA00004123"/>
    </source>
</evidence>
<dbReference type="GO" id="GO:0005634">
    <property type="term" value="C:nucleus"/>
    <property type="evidence" value="ECO:0007669"/>
    <property type="project" value="UniProtKB-SubCell"/>
</dbReference>
<dbReference type="PANTHER" id="PTHR40626">
    <property type="entry name" value="MIP31509P"/>
    <property type="match status" value="1"/>
</dbReference>
<evidence type="ECO:0000256" key="4">
    <source>
        <dbReference type="ARBA" id="ARBA00022771"/>
    </source>
</evidence>
<feature type="domain" description="C2H2-type" evidence="9">
    <location>
        <begin position="169"/>
        <end position="198"/>
    </location>
</feature>
<evidence type="ECO:0000256" key="3">
    <source>
        <dbReference type="ARBA" id="ARBA00022737"/>
    </source>
</evidence>
<dbReference type="EMBL" id="WWBZ02000040">
    <property type="protein sequence ID" value="KAF4306038.1"/>
    <property type="molecule type" value="Genomic_DNA"/>
</dbReference>
<accession>A0A8H4II41</accession>
<dbReference type="InterPro" id="IPR036236">
    <property type="entry name" value="Znf_C2H2_sf"/>
</dbReference>
<dbReference type="EMBL" id="WWBZ02000082">
    <property type="protein sequence ID" value="KAF4301470.1"/>
    <property type="molecule type" value="Genomic_DNA"/>
</dbReference>
<keyword evidence="3" id="KW-0677">Repeat</keyword>
<dbReference type="OrthoDB" id="6077919at2759"/>
<dbReference type="InterPro" id="IPR051059">
    <property type="entry name" value="VerF-like"/>
</dbReference>
<evidence type="ECO:0000256" key="5">
    <source>
        <dbReference type="ARBA" id="ARBA00022833"/>
    </source>
</evidence>
<comment type="subcellular location">
    <subcellularLocation>
        <location evidence="1">Nucleus</location>
    </subcellularLocation>
</comment>
<feature type="compositionally biased region" description="Low complexity" evidence="8">
    <location>
        <begin position="10"/>
        <end position="45"/>
    </location>
</feature>
<feature type="compositionally biased region" description="Low complexity" evidence="8">
    <location>
        <begin position="100"/>
        <end position="120"/>
    </location>
</feature>
<feature type="compositionally biased region" description="Basic and acidic residues" evidence="8">
    <location>
        <begin position="189"/>
        <end position="206"/>
    </location>
</feature>
<gene>
    <name evidence="11" type="ORF">GTA08_BOTSDO06814</name>
    <name evidence="10" type="ORF">GTA08_BOTSDO11009</name>
</gene>
<keyword evidence="4 7" id="KW-0863">Zinc-finger</keyword>
<dbReference type="InterPro" id="IPR013087">
    <property type="entry name" value="Znf_C2H2_type"/>
</dbReference>
<feature type="domain" description="C2H2-type" evidence="9">
    <location>
        <begin position="142"/>
        <end position="169"/>
    </location>
</feature>
<dbReference type="PANTHER" id="PTHR40626:SF30">
    <property type="entry name" value="FINGER DOMAIN PROTEIN, PUTATIVE (AFU_ORTHOLOGUE AFUA_4G13600)-RELATED"/>
    <property type="match status" value="1"/>
</dbReference>
<dbReference type="GO" id="GO:0000981">
    <property type="term" value="F:DNA-binding transcription factor activity, RNA polymerase II-specific"/>
    <property type="evidence" value="ECO:0007669"/>
    <property type="project" value="InterPro"/>
</dbReference>
<dbReference type="Proteomes" id="UP000572817">
    <property type="component" value="Unassembled WGS sequence"/>
</dbReference>
<evidence type="ECO:0000313" key="12">
    <source>
        <dbReference type="Proteomes" id="UP000572817"/>
    </source>
</evidence>
<sequence length="942" mass="102849">MADHSRPQPSSSSASTTNTTTASHHHASATTSTSYQASTSSTGATAPPPQQHYPHATSNRRRASQSSDEGRRSLKSSSSISGPRRSSTKAPSPHRDGSSRDNVAASSSSAAAMQRSASPSEQPTKYTKTGRISKAKKGLKVHLCESCGKSYTRAEHLRRHQQNHSDSTLQCDWPGCGKTFHRTDLLERHRERHQDPSQHGDDETRRSSVASRDSYMSGGAVTPAPPATQPVARPVETQSYPVASSGIETAMPASTSRYSQFRFRRNTIQSGNFLKQVFNAPNMKYPTHNFARTEAPVGTVDLIHTGSIFNDYRWSSPPPEYPVGNSDYASPGHITQYPNDFAYVPHPYPAYRPRTLSNASFMEAWTQPAAPRSPASAASTQPFYWLDVDRADQSHTSFSGSSGVASYATSDTSIYNYATEHQQMHPSSYFSTSTTASYRSFDDLDTEEYRLLFPPQPLGIPSIDPRQMIEHLDKYWQAFHPHFPIKHRPTFVFNAEKPLCLAAMVAIGAQYSGVVGARAESRMLHEKCLKALAKREHEGLPTTGRICDMQAIFLIELLSQFRGKRASNSLSATFQGMFRCLAADHSSHPTASVDSLVPLPPHSDDLTLSRQWTAWIGASEKIRLLTACAILEAQARTLLVRQVADTQVTETTVSGLSLPAPAPLAAWDASQWTWREMLPRLSDLSPRKAGADATAAPADGETLDEFQAAQAVWIYNSRDDVLDSLTSNISSKAARLAIHGIRLASSTPLRALLAVAGETWVFSEKVRSDEHAAAKETVKHWANSLNDPSALDRPQHARAALEEALAVLRLAADTTTVDACSALPPGAELIFFYASLVLWATVAAASSSRAHFTLTPPLIHPLPHHQNADDAVLAVRAFLAEEATRFVDTIDTLLQTWRDGVEAVLDWACEALSGSEAPGELIGGCVRVTEGLKRKGWVAAWF</sequence>
<dbReference type="SMART" id="SM00355">
    <property type="entry name" value="ZnF_C2H2"/>
    <property type="match status" value="2"/>
</dbReference>
<dbReference type="CDD" id="cd12148">
    <property type="entry name" value="fungal_TF_MHR"/>
    <property type="match status" value="1"/>
</dbReference>
<organism evidence="10 12">
    <name type="scientific">Botryosphaeria dothidea</name>
    <dbReference type="NCBI Taxonomy" id="55169"/>
    <lineage>
        <taxon>Eukaryota</taxon>
        <taxon>Fungi</taxon>
        <taxon>Dikarya</taxon>
        <taxon>Ascomycota</taxon>
        <taxon>Pezizomycotina</taxon>
        <taxon>Dothideomycetes</taxon>
        <taxon>Dothideomycetes incertae sedis</taxon>
        <taxon>Botryosphaeriales</taxon>
        <taxon>Botryosphaeriaceae</taxon>
        <taxon>Botryosphaeria</taxon>
    </lineage>
</organism>
<dbReference type="GO" id="GO:0000785">
    <property type="term" value="C:chromatin"/>
    <property type="evidence" value="ECO:0007669"/>
    <property type="project" value="TreeGrafter"/>
</dbReference>
<dbReference type="SUPFAM" id="SSF57667">
    <property type="entry name" value="beta-beta-alpha zinc fingers"/>
    <property type="match status" value="1"/>
</dbReference>
<evidence type="ECO:0000256" key="2">
    <source>
        <dbReference type="ARBA" id="ARBA00022723"/>
    </source>
</evidence>
<proteinExistence type="predicted"/>
<evidence type="ECO:0000256" key="6">
    <source>
        <dbReference type="ARBA" id="ARBA00023242"/>
    </source>
</evidence>
<comment type="caution">
    <text evidence="10">The sequence shown here is derived from an EMBL/GenBank/DDBJ whole genome shotgun (WGS) entry which is preliminary data.</text>
</comment>
<evidence type="ECO:0000313" key="11">
    <source>
        <dbReference type="EMBL" id="KAF4306038.1"/>
    </source>
</evidence>
<protein>
    <submittedName>
        <fullName evidence="10">Zinc finger C2H2-type protein</fullName>
    </submittedName>
</protein>
<dbReference type="Gene3D" id="3.30.160.60">
    <property type="entry name" value="Classic Zinc Finger"/>
    <property type="match status" value="2"/>
</dbReference>